<dbReference type="Proteomes" id="UP000544122">
    <property type="component" value="Unassembled WGS sequence"/>
</dbReference>
<accession>A0A7Y4GZL6</accession>
<reference evidence="1 2" key="1">
    <citation type="submission" date="2020-03" db="EMBL/GenBank/DDBJ databases">
        <title>Bradyrhizobium diversity isolated from nodules of Indigofera sp.</title>
        <authorList>
            <person name="Klepa M."/>
            <person name="Helene L."/>
            <person name="Hungria M."/>
        </authorList>
    </citation>
    <scope>NUCLEOTIDE SEQUENCE [LARGE SCALE GENOMIC DNA]</scope>
    <source>
        <strain evidence="1 2">WSM 1791</strain>
    </source>
</reference>
<protein>
    <submittedName>
        <fullName evidence="1">Uncharacterized protein</fullName>
    </submittedName>
</protein>
<dbReference type="RefSeq" id="WP_171583810.1">
    <property type="nucleotide sequence ID" value="NZ_JAAVLX010000024.1"/>
</dbReference>
<evidence type="ECO:0000313" key="1">
    <source>
        <dbReference type="EMBL" id="NOJ44629.1"/>
    </source>
</evidence>
<keyword evidence="2" id="KW-1185">Reference proteome</keyword>
<name>A0A7Y4GZL6_9BRAD</name>
<comment type="caution">
    <text evidence="1">The sequence shown here is derived from an EMBL/GenBank/DDBJ whole genome shotgun (WGS) entry which is preliminary data.</text>
</comment>
<sequence>MRNQDLNTTLRSGEAWEYASITDAAIAGHTVHLRNEESDRGCDRRKIKAKNIDPGYYTLDTYAAVHVRIPAVASAGFDWME</sequence>
<dbReference type="AlphaFoldDB" id="A0A7Y4GZL6"/>
<evidence type="ECO:0000313" key="2">
    <source>
        <dbReference type="Proteomes" id="UP000544122"/>
    </source>
</evidence>
<dbReference type="EMBL" id="JAAVLX010000024">
    <property type="protein sequence ID" value="NOJ44629.1"/>
    <property type="molecule type" value="Genomic_DNA"/>
</dbReference>
<proteinExistence type="predicted"/>
<gene>
    <name evidence="1" type="ORF">HCN58_34980</name>
</gene>
<organism evidence="1 2">
    <name type="scientific">Bradyrhizobium australiense</name>
    <dbReference type="NCBI Taxonomy" id="2721161"/>
    <lineage>
        <taxon>Bacteria</taxon>
        <taxon>Pseudomonadati</taxon>
        <taxon>Pseudomonadota</taxon>
        <taxon>Alphaproteobacteria</taxon>
        <taxon>Hyphomicrobiales</taxon>
        <taxon>Nitrobacteraceae</taxon>
        <taxon>Bradyrhizobium</taxon>
    </lineage>
</organism>